<gene>
    <name evidence="5" type="ORF">SAMN05216207_10948</name>
</gene>
<dbReference type="Pfam" id="PF13419">
    <property type="entry name" value="HAD_2"/>
    <property type="match status" value="1"/>
</dbReference>
<dbReference type="STRING" id="260086.SAMN05216207_10948"/>
<proteinExistence type="predicted"/>
<dbReference type="InterPro" id="IPR041492">
    <property type="entry name" value="HAD_2"/>
</dbReference>
<dbReference type="SFLD" id="SFLDG01129">
    <property type="entry name" value="C1.5:_HAD__Beta-PGM__Phosphata"/>
    <property type="match status" value="1"/>
</dbReference>
<dbReference type="EMBL" id="FOUY01000094">
    <property type="protein sequence ID" value="SFO57645.1"/>
    <property type="molecule type" value="Genomic_DNA"/>
</dbReference>
<keyword evidence="6" id="KW-1185">Reference proteome</keyword>
<dbReference type="Gene3D" id="3.40.50.1000">
    <property type="entry name" value="HAD superfamily/HAD-like"/>
    <property type="match status" value="1"/>
</dbReference>
<keyword evidence="3 5" id="KW-0378">Hydrolase</keyword>
<accession>A0A1I5IAJ8</accession>
<dbReference type="NCBIfam" id="TIGR01509">
    <property type="entry name" value="HAD-SF-IA-v3"/>
    <property type="match status" value="1"/>
</dbReference>
<dbReference type="GO" id="GO:0016791">
    <property type="term" value="F:phosphatase activity"/>
    <property type="evidence" value="ECO:0007669"/>
    <property type="project" value="TreeGrafter"/>
</dbReference>
<dbReference type="Proteomes" id="UP000199614">
    <property type="component" value="Unassembled WGS sequence"/>
</dbReference>
<evidence type="ECO:0000256" key="4">
    <source>
        <dbReference type="ARBA" id="ARBA00022842"/>
    </source>
</evidence>
<keyword evidence="4" id="KW-0460">Magnesium</keyword>
<protein>
    <submittedName>
        <fullName evidence="5">Putative hydrolase of the HAD superfamily</fullName>
    </submittedName>
</protein>
<organism evidence="5 6">
    <name type="scientific">Pseudonocardia ammonioxydans</name>
    <dbReference type="NCBI Taxonomy" id="260086"/>
    <lineage>
        <taxon>Bacteria</taxon>
        <taxon>Bacillati</taxon>
        <taxon>Actinomycetota</taxon>
        <taxon>Actinomycetes</taxon>
        <taxon>Pseudonocardiales</taxon>
        <taxon>Pseudonocardiaceae</taxon>
        <taxon>Pseudonocardia</taxon>
    </lineage>
</organism>
<evidence type="ECO:0000313" key="6">
    <source>
        <dbReference type="Proteomes" id="UP000199614"/>
    </source>
</evidence>
<name>A0A1I5IAJ8_PSUAM</name>
<comment type="cofactor">
    <cofactor evidence="1">
        <name>Mg(2+)</name>
        <dbReference type="ChEBI" id="CHEBI:18420"/>
    </cofactor>
</comment>
<dbReference type="InterPro" id="IPR051400">
    <property type="entry name" value="HAD-like_hydrolase"/>
</dbReference>
<dbReference type="GO" id="GO:0044281">
    <property type="term" value="P:small molecule metabolic process"/>
    <property type="evidence" value="ECO:0007669"/>
    <property type="project" value="UniProtKB-ARBA"/>
</dbReference>
<dbReference type="PRINTS" id="PR00413">
    <property type="entry name" value="HADHALOGNASE"/>
</dbReference>
<evidence type="ECO:0000256" key="1">
    <source>
        <dbReference type="ARBA" id="ARBA00001946"/>
    </source>
</evidence>
<dbReference type="GO" id="GO:0046872">
    <property type="term" value="F:metal ion binding"/>
    <property type="evidence" value="ECO:0007669"/>
    <property type="project" value="UniProtKB-KW"/>
</dbReference>
<sequence length="251" mass="28538">MTEEKRLCARAVLFDVNGTLVDIVTDEQRDRIYRVISRVLAYSGIDLPRRRLRATYFATLHELRDQIPETYPEFDAVAVWRAIVERHATACTRALSADRLEQLPLFLTELHRGLARRRLRRYPHVRTVLDELRTRYRLGIVTDGQSAYARPELAELGLIDYFDSIVVSGDLGFRKPDERLFTAALDALGVGPERAVYVGNDPFRDIHGAHRAGLHTVLYAPNDDAGTLGCGCPCTPDHVITDHRRLPEHLE</sequence>
<dbReference type="PANTHER" id="PTHR46470">
    <property type="entry name" value="N-ACYLNEURAMINATE-9-PHOSPHATASE"/>
    <property type="match status" value="1"/>
</dbReference>
<dbReference type="PANTHER" id="PTHR46470:SF2">
    <property type="entry name" value="GLYCERALDEHYDE 3-PHOSPHATE PHOSPHATASE"/>
    <property type="match status" value="1"/>
</dbReference>
<evidence type="ECO:0000256" key="2">
    <source>
        <dbReference type="ARBA" id="ARBA00022723"/>
    </source>
</evidence>
<evidence type="ECO:0000313" key="5">
    <source>
        <dbReference type="EMBL" id="SFO57645.1"/>
    </source>
</evidence>
<dbReference type="SFLD" id="SFLDS00003">
    <property type="entry name" value="Haloacid_Dehalogenase"/>
    <property type="match status" value="1"/>
</dbReference>
<keyword evidence="2" id="KW-0479">Metal-binding</keyword>
<dbReference type="InterPro" id="IPR023214">
    <property type="entry name" value="HAD_sf"/>
</dbReference>
<dbReference type="SUPFAM" id="SSF56784">
    <property type="entry name" value="HAD-like"/>
    <property type="match status" value="1"/>
</dbReference>
<dbReference type="AlphaFoldDB" id="A0A1I5IAJ8"/>
<evidence type="ECO:0000256" key="3">
    <source>
        <dbReference type="ARBA" id="ARBA00022801"/>
    </source>
</evidence>
<dbReference type="NCBIfam" id="TIGR01549">
    <property type="entry name" value="HAD-SF-IA-v1"/>
    <property type="match status" value="1"/>
</dbReference>
<dbReference type="InterPro" id="IPR006439">
    <property type="entry name" value="HAD-SF_hydro_IA"/>
</dbReference>
<reference evidence="5 6" key="1">
    <citation type="submission" date="2016-10" db="EMBL/GenBank/DDBJ databases">
        <authorList>
            <person name="de Groot N.N."/>
        </authorList>
    </citation>
    <scope>NUCLEOTIDE SEQUENCE [LARGE SCALE GENOMIC DNA]</scope>
    <source>
        <strain evidence="5 6">CGMCC 4.1877</strain>
    </source>
</reference>
<dbReference type="InterPro" id="IPR036412">
    <property type="entry name" value="HAD-like_sf"/>
</dbReference>
<dbReference type="RefSeq" id="WP_218163055.1">
    <property type="nucleotide sequence ID" value="NZ_FOUY01000094.1"/>
</dbReference>
<dbReference type="Gene3D" id="1.20.120.1600">
    <property type="match status" value="1"/>
</dbReference>